<comment type="similarity">
    <text evidence="1 2">Belongs to the UPF0178 family.</text>
</comment>
<comment type="caution">
    <text evidence="3">The sequence shown here is derived from an EMBL/GenBank/DDBJ whole genome shotgun (WGS) entry which is preliminary data.</text>
</comment>
<dbReference type="RefSeq" id="WP_075683691.1">
    <property type="nucleotide sequence ID" value="NZ_CP144224.1"/>
</dbReference>
<dbReference type="InterPro" id="IPR003791">
    <property type="entry name" value="UPF0178"/>
</dbReference>
<dbReference type="PANTHER" id="PTHR35146:SF1">
    <property type="entry name" value="UPF0178 PROTEIN YAII"/>
    <property type="match status" value="1"/>
</dbReference>
<gene>
    <name evidence="3" type="ORF">RYX45_02280</name>
</gene>
<dbReference type="AlphaFoldDB" id="A0AAJ2KY96"/>
<dbReference type="Proteomes" id="UP001285636">
    <property type="component" value="Unassembled WGS sequence"/>
</dbReference>
<dbReference type="EMBL" id="JAWJAY010000001">
    <property type="protein sequence ID" value="MDV2883993.1"/>
    <property type="molecule type" value="Genomic_DNA"/>
</dbReference>
<evidence type="ECO:0000313" key="3">
    <source>
        <dbReference type="EMBL" id="MDV2883993.1"/>
    </source>
</evidence>
<organism evidence="3 4">
    <name type="scientific">Alkalihalophilus pseudofirmus</name>
    <name type="common">Bacillus pseudofirmus</name>
    <dbReference type="NCBI Taxonomy" id="79885"/>
    <lineage>
        <taxon>Bacteria</taxon>
        <taxon>Bacillati</taxon>
        <taxon>Bacillota</taxon>
        <taxon>Bacilli</taxon>
        <taxon>Bacillales</taxon>
        <taxon>Bacillaceae</taxon>
        <taxon>Alkalihalophilus</taxon>
    </lineage>
</organism>
<reference evidence="3" key="1">
    <citation type="submission" date="2023-10" db="EMBL/GenBank/DDBJ databases">
        <title>Screening of Alkalihalophilus pseudofirmusBZ-TG-HK211 and Its Alleviation of Salt Stress on Rapeseed Growth.</title>
        <authorList>
            <person name="Zhao B."/>
            <person name="Guo T."/>
        </authorList>
    </citation>
    <scope>NUCLEOTIDE SEQUENCE</scope>
    <source>
        <strain evidence="3">BZ-TG-HK211</strain>
    </source>
</reference>
<evidence type="ECO:0000256" key="2">
    <source>
        <dbReference type="HAMAP-Rule" id="MF_00489"/>
    </source>
</evidence>
<name>A0AAJ2KY96_ALKPS</name>
<dbReference type="Pfam" id="PF02639">
    <property type="entry name" value="DUF188"/>
    <property type="match status" value="1"/>
</dbReference>
<evidence type="ECO:0000256" key="1">
    <source>
        <dbReference type="ARBA" id="ARBA00008522"/>
    </source>
</evidence>
<sequence length="153" mass="17192">MSELIVKVFVDADSCPVKKEIVSICQKFNQSAVFVSSIAHEMNVPDGFTHVSVDSDKEAADMYILNQSKRGDCCVTQDHALASILLPKGVDVLSPRGYVYREETIMQMLDARYLSQKERRKGGKTKGPRAFTEEDRSLFCHQFTRILSKKAGK</sequence>
<dbReference type="PANTHER" id="PTHR35146">
    <property type="entry name" value="UPF0178 PROTEIN YAII"/>
    <property type="match status" value="1"/>
</dbReference>
<dbReference type="HAMAP" id="MF_00489">
    <property type="entry name" value="UPF0178"/>
    <property type="match status" value="1"/>
</dbReference>
<accession>A0AAJ2KY96</accession>
<protein>
    <recommendedName>
        <fullName evidence="2">UPF0178 protein RYX45_02280</fullName>
    </recommendedName>
</protein>
<evidence type="ECO:0000313" key="4">
    <source>
        <dbReference type="Proteomes" id="UP001285636"/>
    </source>
</evidence>
<proteinExistence type="inferred from homology"/>